<feature type="chain" id="PRO_5003659746" description="Sialidase domain-containing protein" evidence="1">
    <location>
        <begin position="22"/>
        <end position="413"/>
    </location>
</feature>
<dbReference type="AlphaFoldDB" id="I2GQM7"/>
<accession>I2GQM7</accession>
<evidence type="ECO:0000313" key="3">
    <source>
        <dbReference type="Proteomes" id="UP000009309"/>
    </source>
</evidence>
<evidence type="ECO:0008006" key="4">
    <source>
        <dbReference type="Google" id="ProtNLM"/>
    </source>
</evidence>
<organism evidence="2 3">
    <name type="scientific">Fibrisoma limi BUZ 3</name>
    <dbReference type="NCBI Taxonomy" id="1185876"/>
    <lineage>
        <taxon>Bacteria</taxon>
        <taxon>Pseudomonadati</taxon>
        <taxon>Bacteroidota</taxon>
        <taxon>Cytophagia</taxon>
        <taxon>Cytophagales</taxon>
        <taxon>Spirosomataceae</taxon>
        <taxon>Fibrisoma</taxon>
    </lineage>
</organism>
<protein>
    <recommendedName>
        <fullName evidence="4">Sialidase domain-containing protein</fullName>
    </recommendedName>
</protein>
<feature type="signal peptide" evidence="1">
    <location>
        <begin position="1"/>
        <end position="21"/>
    </location>
</feature>
<dbReference type="RefSeq" id="WP_009284770.1">
    <property type="nucleotide sequence ID" value="NZ_CAIT01000009.1"/>
</dbReference>
<gene>
    <name evidence="2" type="ORF">BN8_05525</name>
</gene>
<dbReference type="InterPro" id="IPR036278">
    <property type="entry name" value="Sialidase_sf"/>
</dbReference>
<dbReference type="CDD" id="cd15482">
    <property type="entry name" value="Sialidase_non-viral"/>
    <property type="match status" value="1"/>
</dbReference>
<dbReference type="SUPFAM" id="SSF50939">
    <property type="entry name" value="Sialidases"/>
    <property type="match status" value="1"/>
</dbReference>
<keyword evidence="1" id="KW-0732">Signal</keyword>
<keyword evidence="3" id="KW-1185">Reference proteome</keyword>
<proteinExistence type="predicted"/>
<dbReference type="EMBL" id="CAIT01000009">
    <property type="protein sequence ID" value="CCH56205.1"/>
    <property type="molecule type" value="Genomic_DNA"/>
</dbReference>
<reference evidence="2 3" key="1">
    <citation type="journal article" date="2012" name="J. Bacteriol.">
        <title>Genome Sequence of the Filamentous Bacterium Fibrisoma limi BUZ 3T.</title>
        <authorList>
            <person name="Filippini M."/>
            <person name="Qi W."/>
            <person name="Jaenicke S."/>
            <person name="Goesmann A."/>
            <person name="Smits T.H."/>
            <person name="Bagheri H.C."/>
        </authorList>
    </citation>
    <scope>NUCLEOTIDE SEQUENCE [LARGE SCALE GENOMIC DNA]</scope>
    <source>
        <strain evidence="3">BUZ 3T</strain>
    </source>
</reference>
<dbReference type="eggNOG" id="COG4409">
    <property type="taxonomic scope" value="Bacteria"/>
</dbReference>
<dbReference type="Proteomes" id="UP000009309">
    <property type="component" value="Unassembled WGS sequence"/>
</dbReference>
<comment type="caution">
    <text evidence="2">The sequence shown here is derived from an EMBL/GenBank/DDBJ whole genome shotgun (WGS) entry which is preliminary data.</text>
</comment>
<dbReference type="STRING" id="1185876.BN8_05525"/>
<evidence type="ECO:0000313" key="2">
    <source>
        <dbReference type="EMBL" id="CCH56205.1"/>
    </source>
</evidence>
<sequence length="413" mass="44920">MKTTLLLIALFAQLVASTARPIGLTMPADSLLSVPNAMFPRLLSDHQGKPVVTWVERTTTELSLVYRVSSDGGRTFGSSVRIALPPTTSAHGEDVPKLIFKGDGALMVVYSLPKPTPDALRAGDLLYITSSDRGKSWTTAQPVHRDTTPGKSHSYADLTRLPDGEIGLVWLDEKLPGNEGRSVRFTQTLPGGGFGPEVIIDSNACQCCRTGILADAGGRIYLTYRDWLSGSKGETAQAIRDISYVVSTDDGRSFSQPKTLGNDRWQIDGCPHSGPQLYNQGGVVYATWYSGAAGQEGIRLARLDGLTQPEQIAGPQLQHPQLTGWADGRMAMVYEELIGEAPDAYRQVVLRLYPVKSRPKTMILTPPGERTSLPVVLPTADGLLVAYQVWQEQNTSVTLKRIPFFSTINNQIP</sequence>
<dbReference type="Gene3D" id="2.120.10.10">
    <property type="match status" value="1"/>
</dbReference>
<evidence type="ECO:0000256" key="1">
    <source>
        <dbReference type="SAM" id="SignalP"/>
    </source>
</evidence>
<name>I2GQM7_9BACT</name>
<dbReference type="OrthoDB" id="9764969at2"/>